<organism evidence="8 9">
    <name type="scientific">Orchesella dallaii</name>
    <dbReference type="NCBI Taxonomy" id="48710"/>
    <lineage>
        <taxon>Eukaryota</taxon>
        <taxon>Metazoa</taxon>
        <taxon>Ecdysozoa</taxon>
        <taxon>Arthropoda</taxon>
        <taxon>Hexapoda</taxon>
        <taxon>Collembola</taxon>
        <taxon>Entomobryomorpha</taxon>
        <taxon>Entomobryoidea</taxon>
        <taxon>Orchesellidae</taxon>
        <taxon>Orchesellinae</taxon>
        <taxon>Orchesella</taxon>
    </lineage>
</organism>
<keyword evidence="1" id="KW-0479">Metal-binding</keyword>
<proteinExistence type="predicted"/>
<feature type="domain" description="C2H2-type" evidence="7">
    <location>
        <begin position="837"/>
        <end position="864"/>
    </location>
</feature>
<dbReference type="PANTHER" id="PTHR24409">
    <property type="entry name" value="ZINC FINGER PROTEIN 142"/>
    <property type="match status" value="1"/>
</dbReference>
<evidence type="ECO:0000256" key="2">
    <source>
        <dbReference type="ARBA" id="ARBA00022737"/>
    </source>
</evidence>
<dbReference type="SMART" id="SM00355">
    <property type="entry name" value="ZnF_C2H2"/>
    <property type="match status" value="17"/>
</dbReference>
<sequence length="917" mass="106881">MLTIKNIICSFCCKEQPSMVSYSEEDGVDLRRFFKLLERLSGFHETEKHRDRNLAVKTCVNCLLIMKSFCDMYHEWKCLEMKLDSELTKLRNVMKKNSQSKQMLGIKFCEKNQNSQLITEFRKDFKEKCDKHFSNSFPKVVLRRLNRKPIVKQELDAKYNNSLEDSGININHLMLGWISTFAAVTALLVGIWVDGDVEFCASDEFSHISFEETNPTTKSKRKNISMIAAIRTHTQKIDQTLPYSCFLCKLKFATSQRLQIHRRAFTHLLKVKRKECTRPNCKSSLNFQMPTANFVIPTQIKEEEVDFQEKREDGENFTNVGLLRPLRSRNAKHHSVSNTVDWDSSSTPSSSDDDSSTVSSSEDSKTSHPKNTIYKSRVKRVQGKYVCQQSSCKKQSFEFKEELESHKKFHGPFPCFVCKRVKKNPRTLALHELSHSTQQTINHFYKFTCVRCSYTTKNKCNYLTHHLNKHLRIKKLVMCTICKTLVKHSTFKYHMKVSHGSKIKDSASVQKCSECPAYFIKRWQLVSHLRVKHDIYVYARKYKYRCDSASNCQRKFRTGEEFRKHKILHGTFSCSNCSVVKTYAPDLALHEATHMKPFKSKVKVKAKCPGKLTFSCSRCSCTFVGQLRYLNHFLDVHLGLQLECFKCTICNELFRTNRFLLLHTKKLHNTEGIEDDKIARCDLCPAYFGKKWDLVLHKKRIHAENENIFSCEQCGKNFLSSYSVREHILRKHKKKESDFPIGCDFLGCGRRFEKMTALEYHKNIIHNKKVTGKEGEFVCEKCGKKCSSKSAIKNHMESHKEKEQFPVVCEQCGKIFKSNGNLKIHMLSHTGPESWPYFCMFCEKRCTMEATLLEHLRTHTNEKPFICEYCGEEYAHKHNLRNHKNKTHDANDVPRKKNNVNPQVSKKGQKLAQRVRK</sequence>
<gene>
    <name evidence="8" type="ORF">ODALV1_LOCUS10039</name>
</gene>
<dbReference type="PROSITE" id="PS50157">
    <property type="entry name" value="ZINC_FINGER_C2H2_2"/>
    <property type="match status" value="9"/>
</dbReference>
<feature type="domain" description="C2H2-type" evidence="7">
    <location>
        <begin position="544"/>
        <end position="569"/>
    </location>
</feature>
<dbReference type="Pfam" id="PF00096">
    <property type="entry name" value="zf-C2H2"/>
    <property type="match status" value="3"/>
</dbReference>
<comment type="caution">
    <text evidence="8">The sequence shown here is derived from an EMBL/GenBank/DDBJ whole genome shotgun (WGS) entry which is preliminary data.</text>
</comment>
<feature type="domain" description="C2H2-type" evidence="7">
    <location>
        <begin position="741"/>
        <end position="771"/>
    </location>
</feature>
<feature type="compositionally biased region" description="Low complexity" evidence="6">
    <location>
        <begin position="341"/>
        <end position="361"/>
    </location>
</feature>
<dbReference type="EMBL" id="CAXLJM020000030">
    <property type="protein sequence ID" value="CAL8098735.1"/>
    <property type="molecule type" value="Genomic_DNA"/>
</dbReference>
<evidence type="ECO:0000256" key="6">
    <source>
        <dbReference type="SAM" id="MobiDB-lite"/>
    </source>
</evidence>
<feature type="compositionally biased region" description="Basic residues" evidence="6">
    <location>
        <begin position="907"/>
        <end position="917"/>
    </location>
</feature>
<evidence type="ECO:0000256" key="4">
    <source>
        <dbReference type="ARBA" id="ARBA00022833"/>
    </source>
</evidence>
<feature type="domain" description="C2H2-type" evidence="7">
    <location>
        <begin position="865"/>
        <end position="893"/>
    </location>
</feature>
<feature type="domain" description="C2H2-type" evidence="7">
    <location>
        <begin position="709"/>
        <end position="737"/>
    </location>
</feature>
<protein>
    <recommendedName>
        <fullName evidence="7">C2H2-type domain-containing protein</fullName>
    </recommendedName>
</protein>
<evidence type="ECO:0000313" key="8">
    <source>
        <dbReference type="EMBL" id="CAL8098735.1"/>
    </source>
</evidence>
<feature type="region of interest" description="Disordered" evidence="6">
    <location>
        <begin position="884"/>
        <end position="917"/>
    </location>
</feature>
<feature type="domain" description="C2H2-type" evidence="7">
    <location>
        <begin position="777"/>
        <end position="804"/>
    </location>
</feature>
<name>A0ABP1QFA5_9HEXA</name>
<evidence type="ECO:0000256" key="5">
    <source>
        <dbReference type="PROSITE-ProRule" id="PRU00042"/>
    </source>
</evidence>
<dbReference type="PROSITE" id="PS00028">
    <property type="entry name" value="ZINC_FINGER_C2H2_1"/>
    <property type="match status" value="10"/>
</dbReference>
<keyword evidence="3 5" id="KW-0863">Zinc-finger</keyword>
<dbReference type="Gene3D" id="3.30.160.60">
    <property type="entry name" value="Classic Zinc Finger"/>
    <property type="match status" value="7"/>
</dbReference>
<evidence type="ECO:0000256" key="3">
    <source>
        <dbReference type="ARBA" id="ARBA00022771"/>
    </source>
</evidence>
<keyword evidence="9" id="KW-1185">Reference proteome</keyword>
<dbReference type="InterPro" id="IPR036236">
    <property type="entry name" value="Znf_C2H2_sf"/>
</dbReference>
<reference evidence="8 9" key="1">
    <citation type="submission" date="2024-08" db="EMBL/GenBank/DDBJ databases">
        <authorList>
            <person name="Cucini C."/>
            <person name="Frati F."/>
        </authorList>
    </citation>
    <scope>NUCLEOTIDE SEQUENCE [LARGE SCALE GENOMIC DNA]</scope>
</reference>
<dbReference type="InterPro" id="IPR013087">
    <property type="entry name" value="Znf_C2H2_type"/>
</dbReference>
<evidence type="ECO:0000256" key="1">
    <source>
        <dbReference type="ARBA" id="ARBA00022723"/>
    </source>
</evidence>
<keyword evidence="4" id="KW-0862">Zinc</keyword>
<feature type="domain" description="C2H2-type" evidence="7">
    <location>
        <begin position="243"/>
        <end position="267"/>
    </location>
</feature>
<evidence type="ECO:0000313" key="9">
    <source>
        <dbReference type="Proteomes" id="UP001642540"/>
    </source>
</evidence>
<dbReference type="Proteomes" id="UP001642540">
    <property type="component" value="Unassembled WGS sequence"/>
</dbReference>
<accession>A0ABP1QFA5</accession>
<keyword evidence="2" id="KW-0677">Repeat</keyword>
<feature type="domain" description="C2H2-type" evidence="7">
    <location>
        <begin position="645"/>
        <end position="673"/>
    </location>
</feature>
<feature type="domain" description="C2H2-type" evidence="7">
    <location>
        <begin position="807"/>
        <end position="834"/>
    </location>
</feature>
<dbReference type="SUPFAM" id="SSF57667">
    <property type="entry name" value="beta-beta-alpha zinc fingers"/>
    <property type="match status" value="3"/>
</dbReference>
<evidence type="ECO:0000259" key="7">
    <source>
        <dbReference type="PROSITE" id="PS50157"/>
    </source>
</evidence>
<feature type="region of interest" description="Disordered" evidence="6">
    <location>
        <begin position="333"/>
        <end position="374"/>
    </location>
</feature>
<dbReference type="PANTHER" id="PTHR24409:SF295">
    <property type="entry name" value="AZ2-RELATED"/>
    <property type="match status" value="1"/>
</dbReference>